<reference evidence="2" key="1">
    <citation type="submission" date="2024-05" db="EMBL/GenBank/DDBJ databases">
        <authorList>
            <person name="Kim S."/>
            <person name="Heo J."/>
            <person name="Choi H."/>
            <person name="Choi Y."/>
            <person name="Kwon S.-W."/>
            <person name="Kim Y."/>
        </authorList>
    </citation>
    <scope>NUCLEOTIDE SEQUENCE</scope>
    <source>
        <strain evidence="2">KACC 23699</strain>
    </source>
</reference>
<sequence>MAGLKRTALNQEHATAAGKIALLTTAPVLVLALVVVLLTALAAPHGHRGSALDLLRASLWLAGLAWHGTLAATVRGTVAGEEDFSGGSFEAVASASAAPLLLTGVSIGLLFWLSRRDEHRRPSRDSSQLAGRGVLTAGILAAGWVLLALVSRASKGFGLDLAHELGNDISSTVRFSLGLDPVRTAISVLAISLVVSLAGRFSAAALETAQPSWVVSCMAAFRAAVRLVTAVVASTAVVFLVYAIVETSKAVSDSENTFTTAVTDPNNMGPYAGVAIWAALLPNVLITAAGFALGSDVSATSDGALSGYLPSLLNMNDLPTDALAYGLFSDSSRPAWFYILLVTSLVGALAGAVRSILRSTRKPLSLGTAAQWVVATATLWAALSWLAGASVHVSAQATGQIATNASSLGGLDWHGRAGLTYTGIIGLAVVWTAAAYLAATAIAPSLGGIAPRTLAIVGASRSHRLAPSWSLSLADAAVRMGKTIPAWLRVDADNAARAGVAVEQVRIRPKVARRIVVTGSAVAIVAAALVGGYAYASTRLYGPVPAAQQYLDAVSSGNATAALALARVEGGNTTLLVDQVLKAQLKAAPMTAVHVGKADITADSATVEVSYAIKGDLRTTALHMVKDDNRPKWGGLFKEWAVVDPFAEVTIDGDGEKVRVANKTVTGGTYKMFPGQVAATRPNTKMYLGGSTSSWLPLPGDKGTLSLGGTLRPAIAEKVKDEVVQAVNACMNKGELKPFGCPFGVDAYLSGRAVGVRWRMDGPLRQTLSVTGVGSSVRVSGQVPMTVAYTDVSEYSSDPASEDVTADVSATVTYTDAEPMVVTFDNANVS</sequence>
<evidence type="ECO:0000256" key="1">
    <source>
        <dbReference type="SAM" id="Phobius"/>
    </source>
</evidence>
<feature type="transmembrane region" description="Helical" evidence="1">
    <location>
        <begin position="54"/>
        <end position="72"/>
    </location>
</feature>
<feature type="transmembrane region" description="Helical" evidence="1">
    <location>
        <begin position="515"/>
        <end position="536"/>
    </location>
</feature>
<dbReference type="RefSeq" id="WP_406832485.1">
    <property type="nucleotide sequence ID" value="NZ_CP157483.1"/>
</dbReference>
<dbReference type="EMBL" id="CP157483">
    <property type="protein sequence ID" value="XBO45000.1"/>
    <property type="molecule type" value="Genomic_DNA"/>
</dbReference>
<feature type="transmembrane region" description="Helical" evidence="1">
    <location>
        <begin position="184"/>
        <end position="203"/>
    </location>
</feature>
<feature type="transmembrane region" description="Helical" evidence="1">
    <location>
        <begin position="369"/>
        <end position="387"/>
    </location>
</feature>
<organism evidence="2">
    <name type="scientific">Pedococcus sp. KACC 23699</name>
    <dbReference type="NCBI Taxonomy" id="3149228"/>
    <lineage>
        <taxon>Bacteria</taxon>
        <taxon>Bacillati</taxon>
        <taxon>Actinomycetota</taxon>
        <taxon>Actinomycetes</taxon>
        <taxon>Micrococcales</taxon>
        <taxon>Intrasporangiaceae</taxon>
        <taxon>Pedococcus</taxon>
    </lineage>
</organism>
<feature type="transmembrane region" description="Helical" evidence="1">
    <location>
        <begin position="134"/>
        <end position="151"/>
    </location>
</feature>
<keyword evidence="1" id="KW-0472">Membrane</keyword>
<proteinExistence type="predicted"/>
<evidence type="ECO:0000313" key="2">
    <source>
        <dbReference type="EMBL" id="XBO45000.1"/>
    </source>
</evidence>
<dbReference type="AlphaFoldDB" id="A0AAU7JXF3"/>
<feature type="transmembrane region" description="Helical" evidence="1">
    <location>
        <begin position="224"/>
        <end position="245"/>
    </location>
</feature>
<feature type="transmembrane region" description="Helical" evidence="1">
    <location>
        <begin position="20"/>
        <end position="42"/>
    </location>
</feature>
<feature type="transmembrane region" description="Helical" evidence="1">
    <location>
        <begin position="92"/>
        <end position="113"/>
    </location>
</feature>
<feature type="transmembrane region" description="Helical" evidence="1">
    <location>
        <begin position="421"/>
        <end position="443"/>
    </location>
</feature>
<keyword evidence="1" id="KW-1133">Transmembrane helix</keyword>
<accession>A0AAU7JXF3</accession>
<name>A0AAU7JXF3_9MICO</name>
<protein>
    <submittedName>
        <fullName evidence="2">Uncharacterized protein</fullName>
    </submittedName>
</protein>
<gene>
    <name evidence="2" type="ORF">ABEG17_06580</name>
</gene>
<feature type="transmembrane region" description="Helical" evidence="1">
    <location>
        <begin position="335"/>
        <end position="357"/>
    </location>
</feature>
<keyword evidence="1" id="KW-0812">Transmembrane</keyword>